<dbReference type="InterPro" id="IPR035892">
    <property type="entry name" value="C2_domain_sf"/>
</dbReference>
<protein>
    <submittedName>
        <fullName evidence="5">(Mediterranean fruit fly) hypothetical protein</fullName>
    </submittedName>
</protein>
<feature type="domain" description="C2" evidence="4">
    <location>
        <begin position="11"/>
        <end position="138"/>
    </location>
</feature>
<comment type="subcellular location">
    <subcellularLocation>
        <location evidence="2">Synapse</location>
    </subcellularLocation>
</comment>
<dbReference type="GO" id="GO:0048791">
    <property type="term" value="P:calcium ion-regulated exocytosis of neurotransmitter"/>
    <property type="evidence" value="ECO:0007669"/>
    <property type="project" value="TreeGrafter"/>
</dbReference>
<organism evidence="5 6">
    <name type="scientific">Ceratitis capitata</name>
    <name type="common">Mediterranean fruit fly</name>
    <name type="synonym">Tephritis capitata</name>
    <dbReference type="NCBI Taxonomy" id="7213"/>
    <lineage>
        <taxon>Eukaryota</taxon>
        <taxon>Metazoa</taxon>
        <taxon>Ecdysozoa</taxon>
        <taxon>Arthropoda</taxon>
        <taxon>Hexapoda</taxon>
        <taxon>Insecta</taxon>
        <taxon>Pterygota</taxon>
        <taxon>Neoptera</taxon>
        <taxon>Endopterygota</taxon>
        <taxon>Diptera</taxon>
        <taxon>Brachycera</taxon>
        <taxon>Muscomorpha</taxon>
        <taxon>Tephritoidea</taxon>
        <taxon>Tephritidae</taxon>
        <taxon>Ceratitis</taxon>
        <taxon>Ceratitis</taxon>
    </lineage>
</organism>
<evidence type="ECO:0000259" key="4">
    <source>
        <dbReference type="PROSITE" id="PS50004"/>
    </source>
</evidence>
<dbReference type="CDD" id="cd04031">
    <property type="entry name" value="C2A_RIM1alpha"/>
    <property type="match status" value="1"/>
</dbReference>
<keyword evidence="1" id="KW-0770">Synapse</keyword>
<dbReference type="GO" id="GO:0042734">
    <property type="term" value="C:presynaptic membrane"/>
    <property type="evidence" value="ECO:0007669"/>
    <property type="project" value="TreeGrafter"/>
</dbReference>
<dbReference type="PANTHER" id="PTHR12157:SF24">
    <property type="entry name" value="FIFE, ISOFORM D"/>
    <property type="match status" value="1"/>
</dbReference>
<sequence>LYEQIAREKQVSGRVQLQVWYNADRNELVVSLMAADDLALRDEAYGHGNLPEAYAKVRILPKCGDGSVQQTEVSHPTQNPIWNATLSFQHVNADSLMDRYIDIQLWDLVPHTESIFLGECSVELQQAFLDDRAIWCRLEDSKGLRGISMSKSPSVSPRGSIAAGCPGGDVSRLLRRDYNMQRSISDDVDSIGDGATLLHPDHAWVAGSRRGSSQSETLEVEVYQLGKDFSRSLPGSRRSSFQDPDKIREEDAMQTPPASYYVGRRRSSVARRDPDEILKSLKAVRGELGRAMSLGTEKQTGRPVSRRK</sequence>
<evidence type="ECO:0000313" key="6">
    <source>
        <dbReference type="Proteomes" id="UP000606786"/>
    </source>
</evidence>
<feature type="region of interest" description="Disordered" evidence="3">
    <location>
        <begin position="231"/>
        <end position="276"/>
    </location>
</feature>
<keyword evidence="6" id="KW-1185">Reference proteome</keyword>
<dbReference type="AlphaFoldDB" id="A0A811UZ61"/>
<dbReference type="OrthoDB" id="10059918at2759"/>
<dbReference type="Proteomes" id="UP000606786">
    <property type="component" value="Unassembled WGS sequence"/>
</dbReference>
<dbReference type="InterPro" id="IPR000008">
    <property type="entry name" value="C2_dom"/>
</dbReference>
<comment type="caution">
    <text evidence="5">The sequence shown here is derived from an EMBL/GenBank/DDBJ whole genome shotgun (WGS) entry which is preliminary data.</text>
</comment>
<gene>
    <name evidence="5" type="ORF">CCAP1982_LOCUS10885</name>
</gene>
<evidence type="ECO:0000256" key="3">
    <source>
        <dbReference type="SAM" id="MobiDB-lite"/>
    </source>
</evidence>
<proteinExistence type="predicted"/>
<dbReference type="GO" id="GO:0048167">
    <property type="term" value="P:regulation of synaptic plasticity"/>
    <property type="evidence" value="ECO:0007669"/>
    <property type="project" value="TreeGrafter"/>
</dbReference>
<dbReference type="EMBL" id="CAJHJT010000034">
    <property type="protein sequence ID" value="CAD7002393.1"/>
    <property type="molecule type" value="Genomic_DNA"/>
</dbReference>
<dbReference type="GO" id="GO:0042391">
    <property type="term" value="P:regulation of membrane potential"/>
    <property type="evidence" value="ECO:0007669"/>
    <property type="project" value="TreeGrafter"/>
</dbReference>
<dbReference type="GO" id="GO:0048788">
    <property type="term" value="C:cytoskeleton of presynaptic active zone"/>
    <property type="evidence" value="ECO:0007669"/>
    <property type="project" value="TreeGrafter"/>
</dbReference>
<feature type="non-terminal residue" evidence="5">
    <location>
        <position position="308"/>
    </location>
</feature>
<reference evidence="5" key="1">
    <citation type="submission" date="2020-11" db="EMBL/GenBank/DDBJ databases">
        <authorList>
            <person name="Whitehead M."/>
        </authorList>
    </citation>
    <scope>NUCLEOTIDE SEQUENCE</scope>
    <source>
        <strain evidence="5">EGII</strain>
    </source>
</reference>
<accession>A0A811UZ61</accession>
<dbReference type="PROSITE" id="PS50004">
    <property type="entry name" value="C2"/>
    <property type="match status" value="1"/>
</dbReference>
<dbReference type="GO" id="GO:0031267">
    <property type="term" value="F:small GTPase binding"/>
    <property type="evidence" value="ECO:0007669"/>
    <property type="project" value="InterPro"/>
</dbReference>
<dbReference type="SUPFAM" id="SSF49562">
    <property type="entry name" value="C2 domain (Calcium/lipid-binding domain, CaLB)"/>
    <property type="match status" value="1"/>
</dbReference>
<evidence type="ECO:0000256" key="1">
    <source>
        <dbReference type="ARBA" id="ARBA00023018"/>
    </source>
</evidence>
<dbReference type="GO" id="GO:0050806">
    <property type="term" value="P:positive regulation of synaptic transmission"/>
    <property type="evidence" value="ECO:0007669"/>
    <property type="project" value="TreeGrafter"/>
</dbReference>
<dbReference type="FunFam" id="2.60.40.150:FF:000202">
    <property type="entry name" value="Uncharacterized protein, isoform B"/>
    <property type="match status" value="1"/>
</dbReference>
<name>A0A811UZ61_CERCA</name>
<evidence type="ECO:0000313" key="5">
    <source>
        <dbReference type="EMBL" id="CAD7002393.1"/>
    </source>
</evidence>
<feature type="region of interest" description="Disordered" evidence="3">
    <location>
        <begin position="288"/>
        <end position="308"/>
    </location>
</feature>
<dbReference type="PANTHER" id="PTHR12157">
    <property type="entry name" value="REGULATING SYNAPTIC MEMBRANE EXOCYTOSIS PROTEIN"/>
    <property type="match status" value="1"/>
</dbReference>
<dbReference type="Pfam" id="PF00168">
    <property type="entry name" value="C2"/>
    <property type="match status" value="1"/>
</dbReference>
<dbReference type="Gene3D" id="2.60.40.150">
    <property type="entry name" value="C2 domain"/>
    <property type="match status" value="1"/>
</dbReference>
<dbReference type="GO" id="GO:0044325">
    <property type="term" value="F:transmembrane transporter binding"/>
    <property type="evidence" value="ECO:0007669"/>
    <property type="project" value="TreeGrafter"/>
</dbReference>
<dbReference type="InterPro" id="IPR039032">
    <property type="entry name" value="Rim-like"/>
</dbReference>
<dbReference type="SMART" id="SM00239">
    <property type="entry name" value="C2"/>
    <property type="match status" value="1"/>
</dbReference>
<evidence type="ECO:0000256" key="2">
    <source>
        <dbReference type="ARBA" id="ARBA00034103"/>
    </source>
</evidence>